<name>A0A0R3QRF5_9BILA</name>
<dbReference type="EMBL" id="UZAG01016355">
    <property type="protein sequence ID" value="VDO27827.1"/>
    <property type="molecule type" value="Genomic_DNA"/>
</dbReference>
<dbReference type="Proteomes" id="UP000280834">
    <property type="component" value="Unassembled WGS sequence"/>
</dbReference>
<protein>
    <submittedName>
        <fullName evidence="3">Ovule protein</fullName>
    </submittedName>
</protein>
<evidence type="ECO:0000313" key="3">
    <source>
        <dbReference type="WBParaSite" id="BTMF_0001029901-mRNA-1"/>
    </source>
</evidence>
<sequence>MSHRALSLKRTKSEELQRFHCTSKSQINITPVKNMHQMLPVIPADFSGILFSYSEYNLCMCKENQQNTK</sequence>
<dbReference type="AlphaFoldDB" id="A0A0R3QRF5"/>
<proteinExistence type="predicted"/>
<evidence type="ECO:0000313" key="2">
    <source>
        <dbReference type="Proteomes" id="UP000280834"/>
    </source>
</evidence>
<dbReference type="WBParaSite" id="BTMF_0001029901-mRNA-1">
    <property type="protein sequence ID" value="BTMF_0001029901-mRNA-1"/>
    <property type="gene ID" value="BTMF_0001029901"/>
</dbReference>
<organism evidence="3">
    <name type="scientific">Brugia timori</name>
    <dbReference type="NCBI Taxonomy" id="42155"/>
    <lineage>
        <taxon>Eukaryota</taxon>
        <taxon>Metazoa</taxon>
        <taxon>Ecdysozoa</taxon>
        <taxon>Nematoda</taxon>
        <taxon>Chromadorea</taxon>
        <taxon>Rhabditida</taxon>
        <taxon>Spirurina</taxon>
        <taxon>Spiruromorpha</taxon>
        <taxon>Filarioidea</taxon>
        <taxon>Onchocercidae</taxon>
        <taxon>Brugia</taxon>
    </lineage>
</organism>
<gene>
    <name evidence="1" type="ORF">BTMF_LOCUS8341</name>
</gene>
<evidence type="ECO:0000313" key="1">
    <source>
        <dbReference type="EMBL" id="VDO27827.1"/>
    </source>
</evidence>
<keyword evidence="2" id="KW-1185">Reference proteome</keyword>
<accession>A0A0R3QRF5</accession>
<reference evidence="1 2" key="2">
    <citation type="submission" date="2018-11" db="EMBL/GenBank/DDBJ databases">
        <authorList>
            <consortium name="Pathogen Informatics"/>
        </authorList>
    </citation>
    <scope>NUCLEOTIDE SEQUENCE [LARGE SCALE GENOMIC DNA]</scope>
</reference>
<reference evidence="3" key="1">
    <citation type="submission" date="2017-02" db="UniProtKB">
        <authorList>
            <consortium name="WormBaseParasite"/>
        </authorList>
    </citation>
    <scope>IDENTIFICATION</scope>
</reference>